<gene>
    <name evidence="8" type="ordered locus">Bache_0533</name>
</gene>
<dbReference type="KEGG" id="bhl:Bache_0533"/>
<dbReference type="InterPro" id="IPR011990">
    <property type="entry name" value="TPR-like_helical_dom_sf"/>
</dbReference>
<sequence length="660" mass="73973">MKKYIQLCAVGSFLMGGLTSCNDFLDREPLDKVIPETYFTAEADLAAYAIKNYQFNTVTSAYGINLFGQDNNTDNQVTGGNVAYWIPGEKKVASDQGDWKWGNVRSCNYFFDQVLPKYEAGTISGNPDNIKHYIGEMYVNRAYCYFSLFTKYGDLPIVTTALSDEKEALMAASVRQPRNKVARFIIEDLKKAEALLLNEPSGKKNRITKNVAYLLHARVALYEATWEKYHKGTAFVPGGAGWPGSDAQGYNADAEIGFFLDEAIAASKYVGDQMVANLTENTDAPEGMSASLASINPYYTMFCDEDMDKYKEILMWKKFDETLHVTNNLQMELERNGGGSGWTRGMVNSFLMRNGLPYYAAGSGYNSDWEKQGVNATLQNRDSRIVIFTKKPGDVNYYANDGTPDLCKIDFIFGDAGSLATTGFIIKKGKHYSSHMANDHDAGTSGGIVFRGTEAMLIYMEASYEKNHSIDASADKYWRALRNRAKVDPDYMKTINATIMTEEAKGDFAAYSHNQLIDATLYNIRRERRNELCAEAFRWDDLKRWRSLDQLKTTPYRAEGMRFWGTVYSEDAELMKKAEVGKTMSAQESSNYILPFEKVLTNNTIYTQGGFLFTPAHYLEPIGVAAFRQTATNSGDFKTSVIYQNPGWGYEASVGASSVE</sequence>
<keyword evidence="4" id="KW-0472">Membrane</keyword>
<dbReference type="RefSeq" id="WP_013546174.1">
    <property type="nucleotide sequence ID" value="NC_014933.1"/>
</dbReference>
<dbReference type="eggNOG" id="COG0457">
    <property type="taxonomic scope" value="Bacteria"/>
</dbReference>
<evidence type="ECO:0000256" key="1">
    <source>
        <dbReference type="ARBA" id="ARBA00004442"/>
    </source>
</evidence>
<dbReference type="PATRIC" id="fig|693979.3.peg.572"/>
<dbReference type="EMBL" id="CP002352">
    <property type="protein sequence ID" value="ADV42558.1"/>
    <property type="molecule type" value="Genomic_DNA"/>
</dbReference>
<organism evidence="8 9">
    <name type="scientific">Bacteroides helcogenes (strain ATCC 35417 / DSM 20613 / JCM 6297 / CCUG 15421 / P 36-108)</name>
    <dbReference type="NCBI Taxonomy" id="693979"/>
    <lineage>
        <taxon>Bacteria</taxon>
        <taxon>Pseudomonadati</taxon>
        <taxon>Bacteroidota</taxon>
        <taxon>Bacteroidia</taxon>
        <taxon>Bacteroidales</taxon>
        <taxon>Bacteroidaceae</taxon>
        <taxon>Bacteroides</taxon>
    </lineage>
</organism>
<evidence type="ECO:0000256" key="3">
    <source>
        <dbReference type="ARBA" id="ARBA00022729"/>
    </source>
</evidence>
<reference evidence="8 9" key="2">
    <citation type="journal article" date="2011" name="Stand. Genomic Sci.">
        <title>Complete genome sequence of Bacteroides helcogenes type strain (P 36-108).</title>
        <authorList>
            <person name="Pati A."/>
            <person name="Gronow S."/>
            <person name="Zeytun A."/>
            <person name="Lapidus A."/>
            <person name="Nolan M."/>
            <person name="Hammon N."/>
            <person name="Deshpande S."/>
            <person name="Cheng J.F."/>
            <person name="Tapia R."/>
            <person name="Han C."/>
            <person name="Goodwin L."/>
            <person name="Pitluck S."/>
            <person name="Liolios K."/>
            <person name="Pagani I."/>
            <person name="Ivanova N."/>
            <person name="Mavromatis K."/>
            <person name="Chen A."/>
            <person name="Palaniappan K."/>
            <person name="Land M."/>
            <person name="Hauser L."/>
            <person name="Chang Y.J."/>
            <person name="Jeffries C.D."/>
            <person name="Detter J.C."/>
            <person name="Brambilla E."/>
            <person name="Rohde M."/>
            <person name="Goker M."/>
            <person name="Woyke T."/>
            <person name="Bristow J."/>
            <person name="Eisen J.A."/>
            <person name="Markowitz V."/>
            <person name="Hugenholtz P."/>
            <person name="Kyrpides N.C."/>
            <person name="Klenk H.P."/>
            <person name="Lucas S."/>
        </authorList>
    </citation>
    <scope>NUCLEOTIDE SEQUENCE [LARGE SCALE GENOMIC DNA]</scope>
    <source>
        <strain evidence="9">ATCC 35417 / DSM 20613 / JCM 6297 / CCUG 15421 / P 36-108</strain>
    </source>
</reference>
<proteinExistence type="inferred from homology"/>
<keyword evidence="9" id="KW-1185">Reference proteome</keyword>
<keyword evidence="5" id="KW-0998">Cell outer membrane</keyword>
<dbReference type="HOGENOM" id="CLU_015553_0_1_10"/>
<keyword evidence="3" id="KW-0732">Signal</keyword>
<name>E6SW33_BACT6</name>
<dbReference type="Pfam" id="PF07980">
    <property type="entry name" value="SusD_RagB"/>
    <property type="match status" value="1"/>
</dbReference>
<dbReference type="GO" id="GO:0009279">
    <property type="term" value="C:cell outer membrane"/>
    <property type="evidence" value="ECO:0007669"/>
    <property type="project" value="UniProtKB-SubCell"/>
</dbReference>
<evidence type="ECO:0000256" key="5">
    <source>
        <dbReference type="ARBA" id="ARBA00023237"/>
    </source>
</evidence>
<dbReference type="Pfam" id="PF14322">
    <property type="entry name" value="SusD-like_3"/>
    <property type="match status" value="1"/>
</dbReference>
<feature type="domain" description="RagB/SusD" evidence="6">
    <location>
        <begin position="330"/>
        <end position="648"/>
    </location>
</feature>
<evidence type="ECO:0000259" key="6">
    <source>
        <dbReference type="Pfam" id="PF07980"/>
    </source>
</evidence>
<dbReference type="SUPFAM" id="SSF48452">
    <property type="entry name" value="TPR-like"/>
    <property type="match status" value="1"/>
</dbReference>
<reference key="1">
    <citation type="submission" date="2010-11" db="EMBL/GenBank/DDBJ databases">
        <title>The complete genome of Bacteroides helcogenes P 36-108.</title>
        <authorList>
            <consortium name="US DOE Joint Genome Institute (JGI-PGF)"/>
            <person name="Lucas S."/>
            <person name="Copeland A."/>
            <person name="Lapidus A."/>
            <person name="Bruce D."/>
            <person name="Goodwin L."/>
            <person name="Pitluck S."/>
            <person name="Kyrpides N."/>
            <person name="Mavromatis K."/>
            <person name="Ivanova N."/>
            <person name="Zeytun A."/>
            <person name="Brettin T."/>
            <person name="Detter J.C."/>
            <person name="Tapia R."/>
            <person name="Han C."/>
            <person name="Land M."/>
            <person name="Hauser L."/>
            <person name="Markowitz V."/>
            <person name="Cheng J.-F."/>
            <person name="Hugenholtz P."/>
            <person name="Woyke T."/>
            <person name="Wu D."/>
            <person name="Gronow S."/>
            <person name="Wellnitz S."/>
            <person name="Brambilla E."/>
            <person name="Klenk H.-P."/>
            <person name="Eisen J.A."/>
        </authorList>
    </citation>
    <scope>NUCLEOTIDE SEQUENCE</scope>
    <source>
        <strain>P 36-108</strain>
    </source>
</reference>
<dbReference type="AlphaFoldDB" id="E6SW33"/>
<dbReference type="PROSITE" id="PS51257">
    <property type="entry name" value="PROKAR_LIPOPROTEIN"/>
    <property type="match status" value="1"/>
</dbReference>
<evidence type="ECO:0000313" key="8">
    <source>
        <dbReference type="EMBL" id="ADV42558.1"/>
    </source>
</evidence>
<evidence type="ECO:0000259" key="7">
    <source>
        <dbReference type="Pfam" id="PF14322"/>
    </source>
</evidence>
<comment type="subcellular location">
    <subcellularLocation>
        <location evidence="1">Cell outer membrane</location>
    </subcellularLocation>
</comment>
<feature type="domain" description="SusD-like N-terminal" evidence="7">
    <location>
        <begin position="23"/>
        <end position="221"/>
    </location>
</feature>
<comment type="similarity">
    <text evidence="2">Belongs to the SusD family.</text>
</comment>
<dbReference type="Proteomes" id="UP000008630">
    <property type="component" value="Chromosome"/>
</dbReference>
<dbReference type="OrthoDB" id="5694214at2"/>
<evidence type="ECO:0000256" key="2">
    <source>
        <dbReference type="ARBA" id="ARBA00006275"/>
    </source>
</evidence>
<protein>
    <submittedName>
        <fullName evidence="8">RagB/SusD domain protein</fullName>
    </submittedName>
</protein>
<dbReference type="Gene3D" id="1.25.40.390">
    <property type="match status" value="1"/>
</dbReference>
<evidence type="ECO:0000256" key="4">
    <source>
        <dbReference type="ARBA" id="ARBA00023136"/>
    </source>
</evidence>
<dbReference type="InterPro" id="IPR033985">
    <property type="entry name" value="SusD-like_N"/>
</dbReference>
<dbReference type="STRING" id="693979.Bache_0533"/>
<evidence type="ECO:0000313" key="9">
    <source>
        <dbReference type="Proteomes" id="UP000008630"/>
    </source>
</evidence>
<accession>E6SW33</accession>
<dbReference type="InterPro" id="IPR012944">
    <property type="entry name" value="SusD_RagB_dom"/>
</dbReference>